<sequence length="286" mass="30964">MTTNLIVQSPALDLSLIDQAAALVEANGVQWLSKSAARLLDVTQSEDISELIVGWATEKKADIAFVDAQAKLADCKILVMDMDSTLINIECIDEIAAFAGLKAEVASITERSMRGEITEFADSLRLRVGYLEGLDQSVLERVYEERLELNPGAENLIRTAQQAGITTMLVSGGFTFFTNRLKERLNLDAAHANVLETDSQGKLTGRVTGPIIDAQGKADLLADLARQLSAKPEQIIAIGDGANDLKMLASAHYAVAYRAKPVVQAQARFALNHSPLDAVLNWFAQP</sequence>
<dbReference type="CDD" id="cd07500">
    <property type="entry name" value="HAD_PSP"/>
    <property type="match status" value="1"/>
</dbReference>
<dbReference type="NCBIfam" id="TIGR01488">
    <property type="entry name" value="HAD-SF-IB"/>
    <property type="match status" value="1"/>
</dbReference>
<dbReference type="SFLD" id="SFLDG01136">
    <property type="entry name" value="C1.6:_Phosphoserine_Phosphatas"/>
    <property type="match status" value="1"/>
</dbReference>
<comment type="catalytic activity">
    <reaction evidence="12">
        <text>O-phospho-L-serine + H2O = L-serine + phosphate</text>
        <dbReference type="Rhea" id="RHEA:21208"/>
        <dbReference type="ChEBI" id="CHEBI:15377"/>
        <dbReference type="ChEBI" id="CHEBI:33384"/>
        <dbReference type="ChEBI" id="CHEBI:43474"/>
        <dbReference type="ChEBI" id="CHEBI:57524"/>
        <dbReference type="EC" id="3.1.3.3"/>
    </reaction>
</comment>
<dbReference type="PANTHER" id="PTHR43344">
    <property type="entry name" value="PHOSPHOSERINE PHOSPHATASE"/>
    <property type="match status" value="1"/>
</dbReference>
<evidence type="ECO:0000256" key="11">
    <source>
        <dbReference type="ARBA" id="ARBA00031693"/>
    </source>
</evidence>
<dbReference type="InterPro" id="IPR004469">
    <property type="entry name" value="PSP"/>
</dbReference>
<keyword evidence="7" id="KW-0479">Metal-binding</keyword>
<feature type="domain" description="DUF4072" evidence="14">
    <location>
        <begin position="5"/>
        <end position="45"/>
    </location>
</feature>
<dbReference type="SUPFAM" id="SSF56784">
    <property type="entry name" value="HAD-like"/>
    <property type="match status" value="1"/>
</dbReference>
<dbReference type="GO" id="GO:0016787">
    <property type="term" value="F:hydrolase activity"/>
    <property type="evidence" value="ECO:0007669"/>
    <property type="project" value="UniProtKB-KW"/>
</dbReference>
<evidence type="ECO:0000256" key="13">
    <source>
        <dbReference type="ARBA" id="ARBA00048523"/>
    </source>
</evidence>
<evidence type="ECO:0000313" key="15">
    <source>
        <dbReference type="EMBL" id="UOD51052.1"/>
    </source>
</evidence>
<evidence type="ECO:0000256" key="7">
    <source>
        <dbReference type="ARBA" id="ARBA00022723"/>
    </source>
</evidence>
<evidence type="ECO:0000259" key="14">
    <source>
        <dbReference type="Pfam" id="PF13284"/>
    </source>
</evidence>
<dbReference type="EMBL" id="CP063982">
    <property type="protein sequence ID" value="UOD51052.1"/>
    <property type="molecule type" value="Genomic_DNA"/>
</dbReference>
<evidence type="ECO:0000256" key="2">
    <source>
        <dbReference type="ARBA" id="ARBA00005135"/>
    </source>
</evidence>
<keyword evidence="9" id="KW-0460">Magnesium</keyword>
<dbReference type="SFLD" id="SFLDS00003">
    <property type="entry name" value="Haloacid_Dehalogenase"/>
    <property type="match status" value="1"/>
</dbReference>
<keyword evidence="10" id="KW-0718">Serine biosynthesis</keyword>
<dbReference type="InterPro" id="IPR023214">
    <property type="entry name" value="HAD_sf"/>
</dbReference>
<dbReference type="Pfam" id="PF13284">
    <property type="entry name" value="DUF4072"/>
    <property type="match status" value="1"/>
</dbReference>
<evidence type="ECO:0000256" key="10">
    <source>
        <dbReference type="ARBA" id="ARBA00023299"/>
    </source>
</evidence>
<dbReference type="NCBIfam" id="TIGR00338">
    <property type="entry name" value="serB"/>
    <property type="match status" value="1"/>
</dbReference>
<evidence type="ECO:0000313" key="16">
    <source>
        <dbReference type="Proteomes" id="UP000831607"/>
    </source>
</evidence>
<dbReference type="InterPro" id="IPR036412">
    <property type="entry name" value="HAD-like_sf"/>
</dbReference>
<comment type="cofactor">
    <cofactor evidence="1">
        <name>Mg(2+)</name>
        <dbReference type="ChEBI" id="CHEBI:18420"/>
    </cofactor>
</comment>
<comment type="similarity">
    <text evidence="3">Belongs to the HAD-like hydrolase superfamily. SerB family.</text>
</comment>
<evidence type="ECO:0000256" key="9">
    <source>
        <dbReference type="ARBA" id="ARBA00022842"/>
    </source>
</evidence>
<evidence type="ECO:0000256" key="12">
    <source>
        <dbReference type="ARBA" id="ARBA00048138"/>
    </source>
</evidence>
<dbReference type="Proteomes" id="UP000831607">
    <property type="component" value="Chromosome"/>
</dbReference>
<dbReference type="SFLD" id="SFLDF00029">
    <property type="entry name" value="phosphoserine_phosphatase"/>
    <property type="match status" value="1"/>
</dbReference>
<dbReference type="PANTHER" id="PTHR43344:SF2">
    <property type="entry name" value="PHOSPHOSERINE PHOSPHATASE"/>
    <property type="match status" value="1"/>
</dbReference>
<keyword evidence="8 15" id="KW-0378">Hydrolase</keyword>
<dbReference type="RefSeq" id="WP_243479481.1">
    <property type="nucleotide sequence ID" value="NZ_CP063982.1"/>
</dbReference>
<accession>A0ABY4APT9</accession>
<keyword evidence="16" id="KW-1185">Reference proteome</keyword>
<gene>
    <name evidence="15" type="primary">serB</name>
    <name evidence="15" type="ORF">DHf2319_03865</name>
</gene>
<comment type="pathway">
    <text evidence="2">Amino-acid biosynthesis; L-serine biosynthesis; L-serine from 3-phospho-D-glycerate: step 3/3.</text>
</comment>
<evidence type="ECO:0000256" key="4">
    <source>
        <dbReference type="ARBA" id="ARBA00012640"/>
    </source>
</evidence>
<dbReference type="EC" id="3.1.3.3" evidence="4"/>
<proteinExistence type="inferred from homology"/>
<dbReference type="SFLD" id="SFLDG01137">
    <property type="entry name" value="C1.6.1:_Phosphoserine_Phosphat"/>
    <property type="match status" value="1"/>
</dbReference>
<protein>
    <recommendedName>
        <fullName evidence="5">Phosphoserine phosphatase</fullName>
        <ecNumber evidence="4">3.1.3.3</ecNumber>
    </recommendedName>
    <alternativeName>
        <fullName evidence="11">O-phosphoserine phosphohydrolase</fullName>
    </alternativeName>
</protein>
<reference evidence="15 16" key="1">
    <citation type="submission" date="2020-11" db="EMBL/GenBank/DDBJ databases">
        <title>Algicoccus daihaiensis sp.nov., isolated from Daihai Lake in Inner Mongolia.</title>
        <authorList>
            <person name="Kai J."/>
        </authorList>
    </citation>
    <scope>NUCLEOTIDE SEQUENCE [LARGE SCALE GENOMIC DNA]</scope>
    <source>
        <strain evidence="16">f23</strain>
    </source>
</reference>
<comment type="catalytic activity">
    <reaction evidence="13">
        <text>O-phospho-D-serine + H2O = D-serine + phosphate</text>
        <dbReference type="Rhea" id="RHEA:24873"/>
        <dbReference type="ChEBI" id="CHEBI:15377"/>
        <dbReference type="ChEBI" id="CHEBI:35247"/>
        <dbReference type="ChEBI" id="CHEBI:43474"/>
        <dbReference type="ChEBI" id="CHEBI:58680"/>
        <dbReference type="EC" id="3.1.3.3"/>
    </reaction>
</comment>
<evidence type="ECO:0000256" key="3">
    <source>
        <dbReference type="ARBA" id="ARBA00009184"/>
    </source>
</evidence>
<keyword evidence="6" id="KW-0028">Amino-acid biosynthesis</keyword>
<dbReference type="Gene3D" id="3.40.50.1000">
    <property type="entry name" value="HAD superfamily/HAD-like"/>
    <property type="match status" value="1"/>
</dbReference>
<evidence type="ECO:0000256" key="1">
    <source>
        <dbReference type="ARBA" id="ARBA00001946"/>
    </source>
</evidence>
<dbReference type="InterPro" id="IPR025138">
    <property type="entry name" value="DUF4072"/>
</dbReference>
<name>A0ABY4APT9_9BURK</name>
<evidence type="ECO:0000256" key="5">
    <source>
        <dbReference type="ARBA" id="ARBA00015196"/>
    </source>
</evidence>
<evidence type="ECO:0000256" key="8">
    <source>
        <dbReference type="ARBA" id="ARBA00022801"/>
    </source>
</evidence>
<evidence type="ECO:0000256" key="6">
    <source>
        <dbReference type="ARBA" id="ARBA00022605"/>
    </source>
</evidence>
<organism evidence="15 16">
    <name type="scientific">Orrella daihaiensis</name>
    <dbReference type="NCBI Taxonomy" id="2782176"/>
    <lineage>
        <taxon>Bacteria</taxon>
        <taxon>Pseudomonadati</taxon>
        <taxon>Pseudomonadota</taxon>
        <taxon>Betaproteobacteria</taxon>
        <taxon>Burkholderiales</taxon>
        <taxon>Alcaligenaceae</taxon>
        <taxon>Orrella</taxon>
    </lineage>
</organism>
<dbReference type="InterPro" id="IPR050582">
    <property type="entry name" value="HAD-like_SerB"/>
</dbReference>
<dbReference type="Pfam" id="PF00702">
    <property type="entry name" value="Hydrolase"/>
    <property type="match status" value="1"/>
</dbReference>